<dbReference type="EMBL" id="JAAOAO010000550">
    <property type="protein sequence ID" value="KAF5537019.1"/>
    <property type="molecule type" value="Genomic_DNA"/>
</dbReference>
<name>A0A8H5IHN1_9HYPO</name>
<evidence type="ECO:0000313" key="1">
    <source>
        <dbReference type="EMBL" id="KAF5537019.1"/>
    </source>
</evidence>
<reference evidence="1 2" key="1">
    <citation type="submission" date="2020-05" db="EMBL/GenBank/DDBJ databases">
        <title>Identification and distribution of gene clusters putatively required for synthesis of sphingolipid metabolism inhibitors in phylogenetically diverse species of the filamentous fungus Fusarium.</title>
        <authorList>
            <person name="Kim H.-S."/>
            <person name="Busman M."/>
            <person name="Brown D.W."/>
            <person name="Divon H."/>
            <person name="Uhlig S."/>
            <person name="Proctor R.H."/>
        </authorList>
    </citation>
    <scope>NUCLEOTIDE SEQUENCE [LARGE SCALE GENOMIC DNA]</scope>
    <source>
        <strain evidence="1 2">NRRL 25196</strain>
    </source>
</reference>
<sequence length="150" mass="16110">MSPEPSLHIRSNRNGRLWPVSKGTLAAGTVGCAPVEITPFHDACHFQSKIFQDDSDETCSAVAAVYSGPLEATFSIYYDHDLPSSSSPFWTSVDVQTLDLPGNENCNILSTIVCLTTSDALIRVRQPRSAGSTVNLAVSFCFIFGPASLP</sequence>
<protein>
    <submittedName>
        <fullName evidence="1">Uncharacterized protein</fullName>
    </submittedName>
</protein>
<dbReference type="AlphaFoldDB" id="A0A8H5IHN1"/>
<proteinExistence type="predicted"/>
<gene>
    <name evidence="1" type="ORF">FNAPI_11526</name>
</gene>
<organism evidence="1 2">
    <name type="scientific">Fusarium napiforme</name>
    <dbReference type="NCBI Taxonomy" id="42672"/>
    <lineage>
        <taxon>Eukaryota</taxon>
        <taxon>Fungi</taxon>
        <taxon>Dikarya</taxon>
        <taxon>Ascomycota</taxon>
        <taxon>Pezizomycotina</taxon>
        <taxon>Sordariomycetes</taxon>
        <taxon>Hypocreomycetidae</taxon>
        <taxon>Hypocreales</taxon>
        <taxon>Nectriaceae</taxon>
        <taxon>Fusarium</taxon>
        <taxon>Fusarium fujikuroi species complex</taxon>
    </lineage>
</organism>
<accession>A0A8H5IHN1</accession>
<keyword evidence="2" id="KW-1185">Reference proteome</keyword>
<dbReference type="Proteomes" id="UP000574317">
    <property type="component" value="Unassembled WGS sequence"/>
</dbReference>
<evidence type="ECO:0000313" key="2">
    <source>
        <dbReference type="Proteomes" id="UP000574317"/>
    </source>
</evidence>
<comment type="caution">
    <text evidence="1">The sequence shown here is derived from an EMBL/GenBank/DDBJ whole genome shotgun (WGS) entry which is preliminary data.</text>
</comment>